<accession>A0ABY8EVR7</accession>
<sequence>MGHGGRASAAAPRGAAAADEDALASDSDGDATAVHADGEGVWEQAFCIVCNCLIEPDADDTADTTRANDSDDGAWEAAAVSMVPIHTRARAARRPRRPVPATGAAPRAPLFCSDECRRADEARAAHLTELVHYMSPFTDGVRRTSQPTYAHRSGSLGAARPLSHSLSAAGAPSAAGAQPMSLRAASLRTAPPVRTPAPRTDADAPAFEAARRVRVPSAASPAMSNLARARQSQPGAPSRGAPGAHSASPGVSPTTSPRRGARGAAGASPGSPGTSPRSRLGTSPLGLLPAGLQHRAAPSVSMTDTRAGAARPGATSAAAALRRAHDEHASEPRSLTHVVSALLQRDADAAPPAPASDARRRRMGDAINARNLEQVPVAIHGARPREGSGSDASSTTTASRRSTAERRRSARTRDTHVLPPLLCPPPSSPLSRSFGAASASGGAAPSPGRARTPRTPRSAWGAALSPNVGDAGVLSRSVGHTHGGAHLAPGGMPGTSPRRAGLGWSALAPVHAAEPPAPAARPASVAGSTWRYASRDGDLKMYPILQLPGADIHDLYSEYWSAPDAVQADGTPAPAPPPDELLARRRAQAPAPAPDARRKSLFHFDA</sequence>
<reference evidence="2 3" key="1">
    <citation type="journal article" date="2020" name="Elife">
        <title>Loss of centromere function drives karyotype evolution in closely related Malassezia species.</title>
        <authorList>
            <person name="Sankaranarayanan S.R."/>
            <person name="Ianiri G."/>
            <person name="Coelho M.A."/>
            <person name="Reza M.H."/>
            <person name="Thimmappa B.C."/>
            <person name="Ganguly P."/>
            <person name="Vadnala R.N."/>
            <person name="Sun S."/>
            <person name="Siddharthan R."/>
            <person name="Tellgren-Roth C."/>
            <person name="Dawson T.L."/>
            <person name="Heitman J."/>
            <person name="Sanyal K."/>
        </authorList>
    </citation>
    <scope>NUCLEOTIDE SEQUENCE [LARGE SCALE GENOMIC DNA]</scope>
    <source>
        <strain evidence="2">CBS14141</strain>
    </source>
</reference>
<dbReference type="Proteomes" id="UP000818624">
    <property type="component" value="Chromosome 6"/>
</dbReference>
<feature type="region of interest" description="Disordered" evidence="1">
    <location>
        <begin position="566"/>
        <end position="606"/>
    </location>
</feature>
<feature type="compositionally biased region" description="Low complexity" evidence="1">
    <location>
        <begin position="306"/>
        <end position="321"/>
    </location>
</feature>
<name>A0ABY8EVR7_MALFU</name>
<evidence type="ECO:0000313" key="3">
    <source>
        <dbReference type="Proteomes" id="UP000818624"/>
    </source>
</evidence>
<feature type="region of interest" description="Disordered" evidence="1">
    <location>
        <begin position="214"/>
        <end position="334"/>
    </location>
</feature>
<feature type="compositionally biased region" description="Low complexity" evidence="1">
    <location>
        <begin position="254"/>
        <end position="279"/>
    </location>
</feature>
<evidence type="ECO:0000313" key="2">
    <source>
        <dbReference type="EMBL" id="WFD49631.1"/>
    </source>
</evidence>
<protein>
    <submittedName>
        <fullName evidence="2">Uncharacterized protein</fullName>
    </submittedName>
</protein>
<feature type="compositionally biased region" description="Acidic residues" evidence="1">
    <location>
        <begin position="18"/>
        <end position="29"/>
    </location>
</feature>
<feature type="region of interest" description="Disordered" evidence="1">
    <location>
        <begin position="1"/>
        <end position="32"/>
    </location>
</feature>
<feature type="region of interest" description="Disordered" evidence="1">
    <location>
        <begin position="367"/>
        <end position="500"/>
    </location>
</feature>
<feature type="compositionally biased region" description="Basic and acidic residues" evidence="1">
    <location>
        <begin position="402"/>
        <end position="416"/>
    </location>
</feature>
<keyword evidence="3" id="KW-1185">Reference proteome</keyword>
<proteinExistence type="predicted"/>
<feature type="compositionally biased region" description="Basic and acidic residues" evidence="1">
    <location>
        <begin position="595"/>
        <end position="606"/>
    </location>
</feature>
<feature type="compositionally biased region" description="Low complexity" evidence="1">
    <location>
        <begin position="1"/>
        <end position="17"/>
    </location>
</feature>
<feature type="compositionally biased region" description="Low complexity" evidence="1">
    <location>
        <begin position="389"/>
        <end position="401"/>
    </location>
</feature>
<organism evidence="2 3">
    <name type="scientific">Malassezia furfur</name>
    <name type="common">Pityriasis versicolor infection agent</name>
    <name type="synonym">Pityrosporum furfur</name>
    <dbReference type="NCBI Taxonomy" id="55194"/>
    <lineage>
        <taxon>Eukaryota</taxon>
        <taxon>Fungi</taxon>
        <taxon>Dikarya</taxon>
        <taxon>Basidiomycota</taxon>
        <taxon>Ustilaginomycotina</taxon>
        <taxon>Malasseziomycetes</taxon>
        <taxon>Malasseziales</taxon>
        <taxon>Malasseziaceae</taxon>
        <taxon>Malassezia</taxon>
    </lineage>
</organism>
<feature type="compositionally biased region" description="Low complexity" evidence="1">
    <location>
        <begin position="429"/>
        <end position="459"/>
    </location>
</feature>
<gene>
    <name evidence="2" type="ORF">GLX27_004315</name>
</gene>
<dbReference type="EMBL" id="CP046239">
    <property type="protein sequence ID" value="WFD49631.1"/>
    <property type="molecule type" value="Genomic_DNA"/>
</dbReference>
<evidence type="ECO:0000256" key="1">
    <source>
        <dbReference type="SAM" id="MobiDB-lite"/>
    </source>
</evidence>